<name>B6TTR4_MAIZE</name>
<reference evidence="1" key="1">
    <citation type="journal article" date="2009" name="Plant Mol. Biol.">
        <title>Insights into corn genes derived from large-scale cDNA sequencing.</title>
        <authorList>
            <person name="Alexandrov N.N."/>
            <person name="Brover V.V."/>
            <person name="Freidin S."/>
            <person name="Troukhan M.E."/>
            <person name="Tatarinova T.V."/>
            <person name="Zhang H."/>
            <person name="Swaller T.J."/>
            <person name="Lu Y.P."/>
            <person name="Bouck J."/>
            <person name="Flavell R.B."/>
            <person name="Feldmann K.A."/>
        </authorList>
    </citation>
    <scope>NUCLEOTIDE SEQUENCE</scope>
</reference>
<accession>B6TTR4</accession>
<organism evidence="1">
    <name type="scientific">Zea mays</name>
    <name type="common">Maize</name>
    <dbReference type="NCBI Taxonomy" id="4577"/>
    <lineage>
        <taxon>Eukaryota</taxon>
        <taxon>Viridiplantae</taxon>
        <taxon>Streptophyta</taxon>
        <taxon>Embryophyta</taxon>
        <taxon>Tracheophyta</taxon>
        <taxon>Spermatophyta</taxon>
        <taxon>Magnoliopsida</taxon>
        <taxon>Liliopsida</taxon>
        <taxon>Poales</taxon>
        <taxon>Poaceae</taxon>
        <taxon>PACMAD clade</taxon>
        <taxon>Panicoideae</taxon>
        <taxon>Andropogonodae</taxon>
        <taxon>Andropogoneae</taxon>
        <taxon>Tripsacinae</taxon>
        <taxon>Zea</taxon>
    </lineage>
</organism>
<dbReference type="AlphaFoldDB" id="B6TTR4"/>
<protein>
    <submittedName>
        <fullName evidence="1">Uncharacterized protein</fullName>
    </submittedName>
</protein>
<sequence>MVSELIVSVSGIAPPQVKNPTDRTHHGGGIGSNFKTKMCENLSVNATLHTVRVSCACLLLLEIHALFHTS</sequence>
<evidence type="ECO:0000313" key="1">
    <source>
        <dbReference type="EMBL" id="ACG40497.1"/>
    </source>
</evidence>
<dbReference type="EMBL" id="EU968379">
    <property type="protein sequence ID" value="ACG40497.1"/>
    <property type="molecule type" value="mRNA"/>
</dbReference>
<proteinExistence type="evidence at transcript level"/>